<evidence type="ECO:0000256" key="7">
    <source>
        <dbReference type="ARBA" id="ARBA00023049"/>
    </source>
</evidence>
<evidence type="ECO:0000256" key="3">
    <source>
        <dbReference type="ARBA" id="ARBA00022723"/>
    </source>
</evidence>
<dbReference type="Pfam" id="PF05572">
    <property type="entry name" value="Peptidase_M43"/>
    <property type="match status" value="1"/>
</dbReference>
<organism evidence="11 12">
    <name type="scientific">Ceratobasidium theobromae</name>
    <dbReference type="NCBI Taxonomy" id="1582974"/>
    <lineage>
        <taxon>Eukaryota</taxon>
        <taxon>Fungi</taxon>
        <taxon>Dikarya</taxon>
        <taxon>Basidiomycota</taxon>
        <taxon>Agaricomycotina</taxon>
        <taxon>Agaricomycetes</taxon>
        <taxon>Cantharellales</taxon>
        <taxon>Ceratobasidiaceae</taxon>
        <taxon>Ceratobasidium</taxon>
    </lineage>
</organism>
<keyword evidence="3" id="KW-0479">Metal-binding</keyword>
<keyword evidence="7" id="KW-0482">Metalloprotease</keyword>
<dbReference type="InterPro" id="IPR008754">
    <property type="entry name" value="Peptidase_M43"/>
</dbReference>
<dbReference type="GO" id="GO:0008237">
    <property type="term" value="F:metallopeptidase activity"/>
    <property type="evidence" value="ECO:0007669"/>
    <property type="project" value="UniProtKB-KW"/>
</dbReference>
<evidence type="ECO:0000256" key="2">
    <source>
        <dbReference type="ARBA" id="ARBA00022670"/>
    </source>
</evidence>
<dbReference type="AlphaFoldDB" id="A0A5N5QD81"/>
<sequence length="300" mass="32325">MVAFSRLLTGVLTFASASIALAAPTGDAALITPAYLTCSADTPPVANLPASDESKLKANTPATPTPKQIVNVYWNIIYIDFAWAGGFVSRAQISDAMNTLNTYYTSTMTFKLARIYYHASAEWFHKADNEAGNALTTAMKKLLHQGTAKDLNIYSVGFSNSSLGGFATYPWWYTGAPELDGVVFKWNTILGGTFPNYSHGKTLIHQVGHWAGLYHTFQGGCSDTEGDYVSDTPAQAEPGYGCPVNRDSCPGLAGLDPAYNYMASLGFRLPPISMKLLTLNARTMAMMIARSGSLLAKLRA</sequence>
<dbReference type="GO" id="GO:0046872">
    <property type="term" value="F:metal ion binding"/>
    <property type="evidence" value="ECO:0007669"/>
    <property type="project" value="UniProtKB-KW"/>
</dbReference>
<evidence type="ECO:0000313" key="12">
    <source>
        <dbReference type="Proteomes" id="UP000383932"/>
    </source>
</evidence>
<evidence type="ECO:0000256" key="5">
    <source>
        <dbReference type="ARBA" id="ARBA00022801"/>
    </source>
</evidence>
<protein>
    <recommendedName>
        <fullName evidence="10">Peptidase M43 pregnancy-associated plasma-A domain-containing protein</fullName>
    </recommendedName>
</protein>
<keyword evidence="5" id="KW-0378">Hydrolase</keyword>
<dbReference type="EMBL" id="SSOP01000292">
    <property type="protein sequence ID" value="KAB5589287.1"/>
    <property type="molecule type" value="Genomic_DNA"/>
</dbReference>
<gene>
    <name evidence="11" type="ORF">CTheo_7271</name>
</gene>
<evidence type="ECO:0000259" key="10">
    <source>
        <dbReference type="Pfam" id="PF05572"/>
    </source>
</evidence>
<evidence type="ECO:0000256" key="9">
    <source>
        <dbReference type="SAM" id="SignalP"/>
    </source>
</evidence>
<evidence type="ECO:0000256" key="4">
    <source>
        <dbReference type="ARBA" id="ARBA00022729"/>
    </source>
</evidence>
<feature type="chain" id="PRO_5024378185" description="Peptidase M43 pregnancy-associated plasma-A domain-containing protein" evidence="9">
    <location>
        <begin position="23"/>
        <end position="300"/>
    </location>
</feature>
<evidence type="ECO:0000256" key="8">
    <source>
        <dbReference type="ARBA" id="ARBA00023157"/>
    </source>
</evidence>
<accession>A0A5N5QD81</accession>
<dbReference type="SUPFAM" id="SSF55486">
    <property type="entry name" value="Metalloproteases ('zincins'), catalytic domain"/>
    <property type="match status" value="1"/>
</dbReference>
<dbReference type="InterPro" id="IPR024079">
    <property type="entry name" value="MetalloPept_cat_dom_sf"/>
</dbReference>
<dbReference type="PANTHER" id="PTHR47466:SF1">
    <property type="entry name" value="METALLOPROTEASE MEP1 (AFU_ORTHOLOGUE AFUA_1G07730)-RELATED"/>
    <property type="match status" value="1"/>
</dbReference>
<keyword evidence="4 9" id="KW-0732">Signal</keyword>
<evidence type="ECO:0000256" key="1">
    <source>
        <dbReference type="ARBA" id="ARBA00008721"/>
    </source>
</evidence>
<keyword evidence="2" id="KW-0645">Protease</keyword>
<feature type="signal peptide" evidence="9">
    <location>
        <begin position="1"/>
        <end position="22"/>
    </location>
</feature>
<feature type="domain" description="Peptidase M43 pregnancy-associated plasma-A" evidence="10">
    <location>
        <begin position="162"/>
        <end position="236"/>
    </location>
</feature>
<dbReference type="PANTHER" id="PTHR47466">
    <property type="match status" value="1"/>
</dbReference>
<name>A0A5N5QD81_9AGAM</name>
<dbReference type="Gene3D" id="3.40.390.10">
    <property type="entry name" value="Collagenase (Catalytic Domain)"/>
    <property type="match status" value="1"/>
</dbReference>
<proteinExistence type="inferred from homology"/>
<keyword evidence="8" id="KW-1015">Disulfide bond</keyword>
<dbReference type="OrthoDB" id="536211at2759"/>
<evidence type="ECO:0000256" key="6">
    <source>
        <dbReference type="ARBA" id="ARBA00022833"/>
    </source>
</evidence>
<dbReference type="Proteomes" id="UP000383932">
    <property type="component" value="Unassembled WGS sequence"/>
</dbReference>
<comment type="similarity">
    <text evidence="1">Belongs to the peptidase M43B family.</text>
</comment>
<dbReference type="GO" id="GO:0006508">
    <property type="term" value="P:proteolysis"/>
    <property type="evidence" value="ECO:0007669"/>
    <property type="project" value="UniProtKB-KW"/>
</dbReference>
<keyword evidence="6" id="KW-0862">Zinc</keyword>
<dbReference type="CDD" id="cd04275">
    <property type="entry name" value="ZnMc_pappalysin_like"/>
    <property type="match status" value="1"/>
</dbReference>
<evidence type="ECO:0000313" key="11">
    <source>
        <dbReference type="EMBL" id="KAB5589287.1"/>
    </source>
</evidence>
<keyword evidence="12" id="KW-1185">Reference proteome</keyword>
<comment type="caution">
    <text evidence="11">The sequence shown here is derived from an EMBL/GenBank/DDBJ whole genome shotgun (WGS) entry which is preliminary data.</text>
</comment>
<reference evidence="11 12" key="1">
    <citation type="journal article" date="2019" name="Fungal Biol. Biotechnol.">
        <title>Draft genome sequence of fastidious pathogen Ceratobasidium theobromae, which causes vascular-streak dieback in Theobroma cacao.</title>
        <authorList>
            <person name="Ali S.S."/>
            <person name="Asman A."/>
            <person name="Shao J."/>
            <person name="Firmansyah A.P."/>
            <person name="Susilo A.W."/>
            <person name="Rosmana A."/>
            <person name="McMahon P."/>
            <person name="Junaid M."/>
            <person name="Guest D."/>
            <person name="Kheng T.Y."/>
            <person name="Meinhardt L.W."/>
            <person name="Bailey B.A."/>
        </authorList>
    </citation>
    <scope>NUCLEOTIDE SEQUENCE [LARGE SCALE GENOMIC DNA]</scope>
    <source>
        <strain evidence="11 12">CT2</strain>
    </source>
</reference>